<evidence type="ECO:0000256" key="1">
    <source>
        <dbReference type="SAM" id="Coils"/>
    </source>
</evidence>
<dbReference type="VEuPathDB" id="TrichDB:TVAG_380330"/>
<dbReference type="InParanoid" id="A2DXH1"/>
<protein>
    <submittedName>
        <fullName evidence="3">Uncharacterized protein</fullName>
    </submittedName>
</protein>
<dbReference type="OrthoDB" id="10509407at2759"/>
<dbReference type="Proteomes" id="UP000001542">
    <property type="component" value="Unassembled WGS sequence"/>
</dbReference>
<accession>A2DXH1</accession>
<keyword evidence="4" id="KW-1185">Reference proteome</keyword>
<evidence type="ECO:0000256" key="2">
    <source>
        <dbReference type="SAM" id="MobiDB-lite"/>
    </source>
</evidence>
<evidence type="ECO:0000313" key="4">
    <source>
        <dbReference type="Proteomes" id="UP000001542"/>
    </source>
</evidence>
<dbReference type="KEGG" id="tva:4772922"/>
<dbReference type="AlphaFoldDB" id="A2DXH1"/>
<feature type="coiled-coil region" evidence="1">
    <location>
        <begin position="65"/>
        <end position="170"/>
    </location>
</feature>
<sequence length="471" mass="54665">MSRQPAKLKPSEMTKGELKQDAAREKAESSKDVKKDRPRVLTELRNDISLNQDFINVQNIEKATIQRIENEIKEAANSNRTTNSLILNSIIELKRNLKNIKSEIKSVEQSIENAKKEHEKTTTELTNEFNAKKEVILKETREVDEQLVHYAEWQRQADSFKTHLSELKSKIHQNRVNCSENVAYYRRVSQVKIEKHRVDLAEAIRKARAESLRLRSDDISPQSTTFLTQSEQQVQNLTQQLESSQHLAEVNETIEEDNMSMQQEISRLQKKTDRLRDQEEKQLNVIAKLKAIKKEFEEKEKAEAQEKLRREQERKMEQQRIEAIEEAKRNMPPKPEFKMSQDQEAFLTFLNECATTVRSVLKQLLGNSEKIEVTPKDDRFEAPKLTAMIAEIKEMTSKLDSAPKSSFKEKRPILTPAAAYFAFSAPFDDADDYIKSENWSFSKYEPIKQTTTTKKAQPKIVRIKTGNKTPL</sequence>
<reference evidence="3" key="2">
    <citation type="journal article" date="2007" name="Science">
        <title>Draft genome sequence of the sexually transmitted pathogen Trichomonas vaginalis.</title>
        <authorList>
            <person name="Carlton J.M."/>
            <person name="Hirt R.P."/>
            <person name="Silva J.C."/>
            <person name="Delcher A.L."/>
            <person name="Schatz M."/>
            <person name="Zhao Q."/>
            <person name="Wortman J.R."/>
            <person name="Bidwell S.L."/>
            <person name="Alsmark U.C.M."/>
            <person name="Besteiro S."/>
            <person name="Sicheritz-Ponten T."/>
            <person name="Noel C.J."/>
            <person name="Dacks J.B."/>
            <person name="Foster P.G."/>
            <person name="Simillion C."/>
            <person name="Van de Peer Y."/>
            <person name="Miranda-Saavedra D."/>
            <person name="Barton G.J."/>
            <person name="Westrop G.D."/>
            <person name="Mueller S."/>
            <person name="Dessi D."/>
            <person name="Fiori P.L."/>
            <person name="Ren Q."/>
            <person name="Paulsen I."/>
            <person name="Zhang H."/>
            <person name="Bastida-Corcuera F.D."/>
            <person name="Simoes-Barbosa A."/>
            <person name="Brown M.T."/>
            <person name="Hayes R.D."/>
            <person name="Mukherjee M."/>
            <person name="Okumura C.Y."/>
            <person name="Schneider R."/>
            <person name="Smith A.J."/>
            <person name="Vanacova S."/>
            <person name="Villalvazo M."/>
            <person name="Haas B.J."/>
            <person name="Pertea M."/>
            <person name="Feldblyum T.V."/>
            <person name="Utterback T.R."/>
            <person name="Shu C.L."/>
            <person name="Osoegawa K."/>
            <person name="de Jong P.J."/>
            <person name="Hrdy I."/>
            <person name="Horvathova L."/>
            <person name="Zubacova Z."/>
            <person name="Dolezal P."/>
            <person name="Malik S.B."/>
            <person name="Logsdon J.M. Jr."/>
            <person name="Henze K."/>
            <person name="Gupta A."/>
            <person name="Wang C.C."/>
            <person name="Dunne R.L."/>
            <person name="Upcroft J.A."/>
            <person name="Upcroft P."/>
            <person name="White O."/>
            <person name="Salzberg S.L."/>
            <person name="Tang P."/>
            <person name="Chiu C.-H."/>
            <person name="Lee Y.-S."/>
            <person name="Embley T.M."/>
            <person name="Coombs G.H."/>
            <person name="Mottram J.C."/>
            <person name="Tachezy J."/>
            <person name="Fraser-Liggett C.M."/>
            <person name="Johnson P.J."/>
        </authorList>
    </citation>
    <scope>NUCLEOTIDE SEQUENCE [LARGE SCALE GENOMIC DNA]</scope>
    <source>
        <strain evidence="3">G3</strain>
    </source>
</reference>
<feature type="region of interest" description="Disordered" evidence="2">
    <location>
        <begin position="1"/>
        <end position="37"/>
    </location>
</feature>
<dbReference type="RefSeq" id="XP_001327146.1">
    <property type="nucleotide sequence ID" value="XM_001327111.1"/>
</dbReference>
<dbReference type="SMR" id="A2DXH1"/>
<evidence type="ECO:0000313" key="3">
    <source>
        <dbReference type="EMBL" id="EAY14923.1"/>
    </source>
</evidence>
<reference evidence="3" key="1">
    <citation type="submission" date="2006-10" db="EMBL/GenBank/DDBJ databases">
        <authorList>
            <person name="Amadeo P."/>
            <person name="Zhao Q."/>
            <person name="Wortman J."/>
            <person name="Fraser-Liggett C."/>
            <person name="Carlton J."/>
        </authorList>
    </citation>
    <scope>NUCLEOTIDE SEQUENCE</scope>
    <source>
        <strain evidence="3">G3</strain>
    </source>
</reference>
<keyword evidence="1" id="KW-0175">Coiled coil</keyword>
<feature type="coiled-coil region" evidence="1">
    <location>
        <begin position="227"/>
        <end position="329"/>
    </location>
</feature>
<proteinExistence type="predicted"/>
<dbReference type="EMBL" id="DS113263">
    <property type="protein sequence ID" value="EAY14923.1"/>
    <property type="molecule type" value="Genomic_DNA"/>
</dbReference>
<name>A2DXH1_TRIV3</name>
<gene>
    <name evidence="3" type="ORF">TVAG_380330</name>
</gene>
<feature type="compositionally biased region" description="Basic and acidic residues" evidence="2">
    <location>
        <begin position="9"/>
        <end position="37"/>
    </location>
</feature>
<organism evidence="3 4">
    <name type="scientific">Trichomonas vaginalis (strain ATCC PRA-98 / G3)</name>
    <dbReference type="NCBI Taxonomy" id="412133"/>
    <lineage>
        <taxon>Eukaryota</taxon>
        <taxon>Metamonada</taxon>
        <taxon>Parabasalia</taxon>
        <taxon>Trichomonadida</taxon>
        <taxon>Trichomonadidae</taxon>
        <taxon>Trichomonas</taxon>
    </lineage>
</organism>
<dbReference type="VEuPathDB" id="TrichDB:TVAGG3_0925130"/>